<dbReference type="Pfam" id="PF00036">
    <property type="entry name" value="EF-hand_1"/>
    <property type="match status" value="1"/>
</dbReference>
<dbReference type="PROSITE" id="PS00018">
    <property type="entry name" value="EF_HAND_1"/>
    <property type="match status" value="1"/>
</dbReference>
<dbReference type="GO" id="GO:0005509">
    <property type="term" value="F:calcium ion binding"/>
    <property type="evidence" value="ECO:0007669"/>
    <property type="project" value="InterPro"/>
</dbReference>
<protein>
    <submittedName>
        <fullName evidence="3">DST</fullName>
    </submittedName>
</protein>
<reference evidence="3" key="1">
    <citation type="submission" date="2020-06" db="EMBL/GenBank/DDBJ databases">
        <title>Draft genome of Bugula neritina, a colonial animal packing powerful symbionts and potential medicines.</title>
        <authorList>
            <person name="Rayko M."/>
        </authorList>
    </citation>
    <scope>NUCLEOTIDE SEQUENCE [LARGE SCALE GENOMIC DNA]</scope>
    <source>
        <strain evidence="3">Kwan_BN1</strain>
    </source>
</reference>
<dbReference type="InterPro" id="IPR011992">
    <property type="entry name" value="EF-hand-dom_pair"/>
</dbReference>
<feature type="domain" description="EF-hand" evidence="2">
    <location>
        <begin position="38"/>
        <end position="73"/>
    </location>
</feature>
<dbReference type="GO" id="GO:0045104">
    <property type="term" value="P:intermediate filament cytoskeleton organization"/>
    <property type="evidence" value="ECO:0007669"/>
    <property type="project" value="InterPro"/>
</dbReference>
<dbReference type="PROSITE" id="PS50222">
    <property type="entry name" value="EF_HAND_2"/>
    <property type="match status" value="1"/>
</dbReference>
<evidence type="ECO:0000256" key="1">
    <source>
        <dbReference type="ARBA" id="ARBA00022837"/>
    </source>
</evidence>
<evidence type="ECO:0000313" key="3">
    <source>
        <dbReference type="EMBL" id="KAF6032058.1"/>
    </source>
</evidence>
<dbReference type="SUPFAM" id="SSF47473">
    <property type="entry name" value="EF-hand"/>
    <property type="match status" value="1"/>
</dbReference>
<name>A0A7J7K390_BUGNE</name>
<dbReference type="EMBL" id="VXIV02001537">
    <property type="protein sequence ID" value="KAF6032058.1"/>
    <property type="molecule type" value="Genomic_DNA"/>
</dbReference>
<dbReference type="GO" id="GO:0005737">
    <property type="term" value="C:cytoplasm"/>
    <property type="evidence" value="ECO:0007669"/>
    <property type="project" value="TreeGrafter"/>
</dbReference>
<dbReference type="InterPro" id="IPR018247">
    <property type="entry name" value="EF_Hand_1_Ca_BS"/>
</dbReference>
<evidence type="ECO:0000259" key="2">
    <source>
        <dbReference type="PROSITE" id="PS50222"/>
    </source>
</evidence>
<dbReference type="OrthoDB" id="2250192at2759"/>
<dbReference type="GO" id="GO:0005198">
    <property type="term" value="F:structural molecule activity"/>
    <property type="evidence" value="ECO:0007669"/>
    <property type="project" value="TreeGrafter"/>
</dbReference>
<organism evidence="3 4">
    <name type="scientific">Bugula neritina</name>
    <name type="common">Brown bryozoan</name>
    <name type="synonym">Sertularia neritina</name>
    <dbReference type="NCBI Taxonomy" id="10212"/>
    <lineage>
        <taxon>Eukaryota</taxon>
        <taxon>Metazoa</taxon>
        <taxon>Spiralia</taxon>
        <taxon>Lophotrochozoa</taxon>
        <taxon>Bryozoa</taxon>
        <taxon>Gymnolaemata</taxon>
        <taxon>Cheilostomatida</taxon>
        <taxon>Flustrina</taxon>
        <taxon>Buguloidea</taxon>
        <taxon>Bugulidae</taxon>
        <taxon>Bugula</taxon>
    </lineage>
</organism>
<dbReference type="SMART" id="SM00054">
    <property type="entry name" value="EFh"/>
    <property type="match status" value="1"/>
</dbReference>
<gene>
    <name evidence="3" type="ORF">EB796_009624</name>
</gene>
<dbReference type="Proteomes" id="UP000593567">
    <property type="component" value="Unassembled WGS sequence"/>
</dbReference>
<accession>A0A7J7K390</accession>
<dbReference type="AlphaFoldDB" id="A0A7J7K390"/>
<dbReference type="InterPro" id="IPR002048">
    <property type="entry name" value="EF_hand_dom"/>
</dbReference>
<comment type="caution">
    <text evidence="3">The sequence shown here is derived from an EMBL/GenBank/DDBJ whole genome shotgun (WGS) entry which is preliminary data.</text>
</comment>
<dbReference type="GO" id="GO:0042060">
    <property type="term" value="P:wound healing"/>
    <property type="evidence" value="ECO:0007669"/>
    <property type="project" value="TreeGrafter"/>
</dbReference>
<dbReference type="InterPro" id="IPR043197">
    <property type="entry name" value="Plakin"/>
</dbReference>
<dbReference type="GO" id="GO:0016020">
    <property type="term" value="C:membrane"/>
    <property type="evidence" value="ECO:0007669"/>
    <property type="project" value="TreeGrafter"/>
</dbReference>
<dbReference type="GO" id="GO:0005882">
    <property type="term" value="C:intermediate filament"/>
    <property type="evidence" value="ECO:0007669"/>
    <property type="project" value="TreeGrafter"/>
</dbReference>
<keyword evidence="1" id="KW-0106">Calcium</keyword>
<evidence type="ECO:0000313" key="4">
    <source>
        <dbReference type="Proteomes" id="UP000593567"/>
    </source>
</evidence>
<dbReference type="Gene3D" id="1.10.238.10">
    <property type="entry name" value="EF-hand"/>
    <property type="match status" value="1"/>
</dbReference>
<dbReference type="PANTHER" id="PTHR23169">
    <property type="entry name" value="ENVOPLAKIN"/>
    <property type="match status" value="1"/>
</dbReference>
<dbReference type="PANTHER" id="PTHR23169:SF23">
    <property type="entry name" value="SHORT STOP, ISOFORM H"/>
    <property type="match status" value="1"/>
</dbReference>
<sequence>MDRRRRLQDALDQQRERAKLRNFNFDEWKKRYMNWMDHNKARVMDFFRRIDKDRDGKVSRDEFISGFSSQSFPRHSQN</sequence>
<proteinExistence type="predicted"/>
<keyword evidence="4" id="KW-1185">Reference proteome</keyword>